<name>A0A9W4WQJ1_9GLOM</name>
<evidence type="ECO:0000313" key="9">
    <source>
        <dbReference type="EMBL" id="CAI2171370.1"/>
    </source>
</evidence>
<dbReference type="GO" id="GO:0000978">
    <property type="term" value="F:RNA polymerase II cis-regulatory region sequence-specific DNA binding"/>
    <property type="evidence" value="ECO:0007669"/>
    <property type="project" value="TreeGrafter"/>
</dbReference>
<dbReference type="InterPro" id="IPR022755">
    <property type="entry name" value="Znf_C2H2_jaz"/>
</dbReference>
<dbReference type="GO" id="GO:0000981">
    <property type="term" value="F:DNA-binding transcription factor activity, RNA polymerase II-specific"/>
    <property type="evidence" value="ECO:0007669"/>
    <property type="project" value="TreeGrafter"/>
</dbReference>
<keyword evidence="10" id="KW-1185">Reference proteome</keyword>
<keyword evidence="5" id="KW-0539">Nucleus</keyword>
<dbReference type="Gene3D" id="3.30.160.60">
    <property type="entry name" value="Classic Zinc Finger"/>
    <property type="match status" value="4"/>
</dbReference>
<protein>
    <submittedName>
        <fullName evidence="9">13812_t:CDS:1</fullName>
    </submittedName>
</protein>
<evidence type="ECO:0000256" key="4">
    <source>
        <dbReference type="ARBA" id="ARBA00022833"/>
    </source>
</evidence>
<dbReference type="Pfam" id="PF12171">
    <property type="entry name" value="zf-C2H2_jaz"/>
    <property type="match status" value="1"/>
</dbReference>
<gene>
    <name evidence="9" type="ORF">FWILDA_LOCUS5045</name>
</gene>
<feature type="compositionally biased region" description="Polar residues" evidence="7">
    <location>
        <begin position="14"/>
        <end position="24"/>
    </location>
</feature>
<dbReference type="OrthoDB" id="8117402at2759"/>
<comment type="caution">
    <text evidence="9">The sequence shown here is derived from an EMBL/GenBank/DDBJ whole genome shotgun (WGS) entry which is preliminary data.</text>
</comment>
<evidence type="ECO:0000256" key="2">
    <source>
        <dbReference type="ARBA" id="ARBA00022737"/>
    </source>
</evidence>
<dbReference type="PANTHER" id="PTHR14003">
    <property type="entry name" value="TRANSCRIPTIONAL REPRESSOR PROTEIN YY"/>
    <property type="match status" value="1"/>
</dbReference>
<evidence type="ECO:0000256" key="5">
    <source>
        <dbReference type="ARBA" id="ARBA00023242"/>
    </source>
</evidence>
<dbReference type="SUPFAM" id="SSF57667">
    <property type="entry name" value="beta-beta-alpha zinc fingers"/>
    <property type="match status" value="2"/>
</dbReference>
<organism evidence="9 10">
    <name type="scientific">Funneliformis geosporum</name>
    <dbReference type="NCBI Taxonomy" id="1117311"/>
    <lineage>
        <taxon>Eukaryota</taxon>
        <taxon>Fungi</taxon>
        <taxon>Fungi incertae sedis</taxon>
        <taxon>Mucoromycota</taxon>
        <taxon>Glomeromycotina</taxon>
        <taxon>Glomeromycetes</taxon>
        <taxon>Glomerales</taxon>
        <taxon>Glomeraceae</taxon>
        <taxon>Funneliformis</taxon>
    </lineage>
</organism>
<dbReference type="FunFam" id="3.30.160.60:FF:000624">
    <property type="entry name" value="zinc finger protein 697"/>
    <property type="match status" value="1"/>
</dbReference>
<dbReference type="PANTHER" id="PTHR14003:SF23">
    <property type="entry name" value="ZINC FINGER PROTEIN 143"/>
    <property type="match status" value="1"/>
</dbReference>
<evidence type="ECO:0000256" key="1">
    <source>
        <dbReference type="ARBA" id="ARBA00022723"/>
    </source>
</evidence>
<dbReference type="InterPro" id="IPR013087">
    <property type="entry name" value="Znf_C2H2_type"/>
</dbReference>
<evidence type="ECO:0000256" key="6">
    <source>
        <dbReference type="PROSITE-ProRule" id="PRU00042"/>
    </source>
</evidence>
<dbReference type="FunFam" id="3.30.160.60:FF:000774">
    <property type="entry name" value="Zinc finger protein"/>
    <property type="match status" value="1"/>
</dbReference>
<feature type="domain" description="C2H2-type" evidence="8">
    <location>
        <begin position="103"/>
        <end position="132"/>
    </location>
</feature>
<dbReference type="Proteomes" id="UP001153678">
    <property type="component" value="Unassembled WGS sequence"/>
</dbReference>
<dbReference type="GO" id="GO:0005667">
    <property type="term" value="C:transcription regulator complex"/>
    <property type="evidence" value="ECO:0007669"/>
    <property type="project" value="TreeGrafter"/>
</dbReference>
<feature type="region of interest" description="Disordered" evidence="7">
    <location>
        <begin position="1"/>
        <end position="24"/>
    </location>
</feature>
<feature type="domain" description="C2H2-type" evidence="8">
    <location>
        <begin position="133"/>
        <end position="160"/>
    </location>
</feature>
<reference evidence="9" key="1">
    <citation type="submission" date="2022-08" db="EMBL/GenBank/DDBJ databases">
        <authorList>
            <person name="Kallberg Y."/>
            <person name="Tangrot J."/>
            <person name="Rosling A."/>
        </authorList>
    </citation>
    <scope>NUCLEOTIDE SEQUENCE</scope>
    <source>
        <strain evidence="9">Wild A</strain>
    </source>
</reference>
<keyword evidence="2" id="KW-0677">Repeat</keyword>
<evidence type="ECO:0000256" key="3">
    <source>
        <dbReference type="ARBA" id="ARBA00022771"/>
    </source>
</evidence>
<evidence type="ECO:0000256" key="7">
    <source>
        <dbReference type="SAM" id="MobiDB-lite"/>
    </source>
</evidence>
<proteinExistence type="predicted"/>
<dbReference type="PROSITE" id="PS50157">
    <property type="entry name" value="ZINC_FINGER_C2H2_2"/>
    <property type="match status" value="4"/>
</dbReference>
<dbReference type="InterPro" id="IPR036236">
    <property type="entry name" value="Znf_C2H2_sf"/>
</dbReference>
<dbReference type="AlphaFoldDB" id="A0A9W4WQJ1"/>
<dbReference type="GO" id="GO:0000785">
    <property type="term" value="C:chromatin"/>
    <property type="evidence" value="ECO:0007669"/>
    <property type="project" value="TreeGrafter"/>
</dbReference>
<dbReference type="PROSITE" id="PS00028">
    <property type="entry name" value="ZINC_FINGER_C2H2_1"/>
    <property type="match status" value="4"/>
</dbReference>
<dbReference type="SMART" id="SM00355">
    <property type="entry name" value="ZnF_C2H2"/>
    <property type="match status" value="4"/>
</dbReference>
<dbReference type="GO" id="GO:0031519">
    <property type="term" value="C:PcG protein complex"/>
    <property type="evidence" value="ECO:0007669"/>
    <property type="project" value="TreeGrafter"/>
</dbReference>
<dbReference type="FunFam" id="3.30.160.60:FF:000125">
    <property type="entry name" value="Putative zinc finger protein 143"/>
    <property type="match status" value="2"/>
</dbReference>
<feature type="domain" description="C2H2-type" evidence="8">
    <location>
        <begin position="73"/>
        <end position="102"/>
    </location>
</feature>
<keyword evidence="1" id="KW-0479">Metal-binding</keyword>
<evidence type="ECO:0000313" key="10">
    <source>
        <dbReference type="Proteomes" id="UP001153678"/>
    </source>
</evidence>
<dbReference type="EMBL" id="CAMKVN010000814">
    <property type="protein sequence ID" value="CAI2171370.1"/>
    <property type="molecule type" value="Genomic_DNA"/>
</dbReference>
<dbReference type="GO" id="GO:0008270">
    <property type="term" value="F:zinc ion binding"/>
    <property type="evidence" value="ECO:0007669"/>
    <property type="project" value="UniProtKB-KW"/>
</dbReference>
<dbReference type="Pfam" id="PF00096">
    <property type="entry name" value="zf-C2H2"/>
    <property type="match status" value="3"/>
</dbReference>
<keyword evidence="4" id="KW-0862">Zinc</keyword>
<evidence type="ECO:0000259" key="8">
    <source>
        <dbReference type="PROSITE" id="PS50157"/>
    </source>
</evidence>
<sequence length="202" mass="23408">MVLSDDDERLGITDISTEQGSSQSISEIGLSEDVGIYNWINRNLSAPIFVSPREVEFGLPRELEYGPKRVNRFHCQHPGCSKTFKDNFQLKTHERTHTGEKPFACDYPTCNKKFSQKNNLTVHQRTHSGEKPYFCEDCKQQFTQLSQLNSHIKVHTGEKNHECEICNKKFKEKGQLKAHKDTKKHKECELEVQTVTQLTVYY</sequence>
<keyword evidence="3 6" id="KW-0863">Zinc-finger</keyword>
<accession>A0A9W4WQJ1</accession>
<feature type="domain" description="C2H2-type" evidence="8">
    <location>
        <begin position="161"/>
        <end position="185"/>
    </location>
</feature>